<reference evidence="3 4" key="1">
    <citation type="submission" date="2018-05" db="EMBL/GenBank/DDBJ databases">
        <title>Draft genome sequence of Scytalidium lignicola DSM 105466, a ubiquitous saprotrophic fungus.</title>
        <authorList>
            <person name="Buettner E."/>
            <person name="Gebauer A.M."/>
            <person name="Hofrichter M."/>
            <person name="Liers C."/>
            <person name="Kellner H."/>
        </authorList>
    </citation>
    <scope>NUCLEOTIDE SEQUENCE [LARGE SCALE GENOMIC DNA]</scope>
    <source>
        <strain evidence="3 4">DSM 105466</strain>
    </source>
</reference>
<dbReference type="AlphaFoldDB" id="A0A3E2H0F9"/>
<feature type="transmembrane region" description="Helical" evidence="2">
    <location>
        <begin position="105"/>
        <end position="123"/>
    </location>
</feature>
<feature type="region of interest" description="Disordered" evidence="1">
    <location>
        <begin position="1"/>
        <end position="27"/>
    </location>
</feature>
<keyword evidence="4" id="KW-1185">Reference proteome</keyword>
<feature type="region of interest" description="Disordered" evidence="1">
    <location>
        <begin position="226"/>
        <end position="252"/>
    </location>
</feature>
<evidence type="ECO:0000256" key="2">
    <source>
        <dbReference type="SAM" id="Phobius"/>
    </source>
</evidence>
<keyword evidence="2" id="KW-0472">Membrane</keyword>
<feature type="transmembrane region" description="Helical" evidence="2">
    <location>
        <begin position="81"/>
        <end position="100"/>
    </location>
</feature>
<feature type="compositionally biased region" description="Basic and acidic residues" evidence="1">
    <location>
        <begin position="13"/>
        <end position="27"/>
    </location>
</feature>
<evidence type="ECO:0000313" key="3">
    <source>
        <dbReference type="EMBL" id="RFU26831.1"/>
    </source>
</evidence>
<dbReference type="OMA" id="IINIAVH"/>
<gene>
    <name evidence="3" type="ORF">B7463_g9504</name>
</gene>
<keyword evidence="2" id="KW-1133">Transmembrane helix</keyword>
<evidence type="ECO:0008006" key="5">
    <source>
        <dbReference type="Google" id="ProtNLM"/>
    </source>
</evidence>
<feature type="non-terminal residue" evidence="3">
    <location>
        <position position="252"/>
    </location>
</feature>
<accession>A0A3E2H0F9</accession>
<dbReference type="EMBL" id="NCSJ02000237">
    <property type="protein sequence ID" value="RFU26831.1"/>
    <property type="molecule type" value="Genomic_DNA"/>
</dbReference>
<feature type="transmembrane region" description="Helical" evidence="2">
    <location>
        <begin position="43"/>
        <end position="66"/>
    </location>
</feature>
<feature type="non-terminal residue" evidence="3">
    <location>
        <position position="1"/>
    </location>
</feature>
<proteinExistence type="predicted"/>
<name>A0A3E2H0F9_SCYLI</name>
<dbReference type="OrthoDB" id="3538077at2759"/>
<evidence type="ECO:0000313" key="4">
    <source>
        <dbReference type="Proteomes" id="UP000258309"/>
    </source>
</evidence>
<keyword evidence="2" id="KW-0812">Transmembrane</keyword>
<comment type="caution">
    <text evidence="3">The sequence shown here is derived from an EMBL/GenBank/DDBJ whole genome shotgun (WGS) entry which is preliminary data.</text>
</comment>
<organism evidence="3 4">
    <name type="scientific">Scytalidium lignicola</name>
    <name type="common">Hyphomycete</name>
    <dbReference type="NCBI Taxonomy" id="5539"/>
    <lineage>
        <taxon>Eukaryota</taxon>
        <taxon>Fungi</taxon>
        <taxon>Dikarya</taxon>
        <taxon>Ascomycota</taxon>
        <taxon>Pezizomycotina</taxon>
        <taxon>Leotiomycetes</taxon>
        <taxon>Leotiomycetes incertae sedis</taxon>
        <taxon>Scytalidium</taxon>
    </lineage>
</organism>
<feature type="transmembrane region" description="Helical" evidence="2">
    <location>
        <begin position="171"/>
        <end position="191"/>
    </location>
</feature>
<sequence>MASHSENTPFLADNDHDDSYGGEESHPVKTSYANSHFQRPLRILTSVTAFFCLSVFGLLITSYVLLQVGPFVYTYSSEDSIRDLAICLFVNFVLSAPTVFLEIPIIINIAVHIAMSIVIFIFSGKLFGNGWPGANFCRRWENTPGHYRPLPDTPECIEARTTVRLMMGVSAGMGIIVGLLILTMLLLRLVAISRTKFWERKNFAIPSWNPTGFTVQLTLTVLPQESGAPGDRKKLKSVATSSDAEEERLIET</sequence>
<dbReference type="Proteomes" id="UP000258309">
    <property type="component" value="Unassembled WGS sequence"/>
</dbReference>
<evidence type="ECO:0000256" key="1">
    <source>
        <dbReference type="SAM" id="MobiDB-lite"/>
    </source>
</evidence>
<protein>
    <recommendedName>
        <fullName evidence="5">MARVEL domain-containing protein</fullName>
    </recommendedName>
</protein>